<evidence type="ECO:0000313" key="4">
    <source>
        <dbReference type="Proteomes" id="UP000178953"/>
    </source>
</evidence>
<comment type="caution">
    <text evidence="3">The sequence shown here is derived from an EMBL/GenBank/DDBJ whole genome shotgun (WGS) entry which is preliminary data.</text>
</comment>
<accession>A0A1E8PX32</accession>
<dbReference type="InterPro" id="IPR050570">
    <property type="entry name" value="Cell_wall_metabolism_enzyme"/>
</dbReference>
<dbReference type="AlphaFoldDB" id="A0A1E8PX32"/>
<reference evidence="3 4" key="1">
    <citation type="submission" date="2016-09" db="EMBL/GenBank/DDBJ databases">
        <title>genome sequence of Mycobacterium sp. 739 SCH.</title>
        <authorList>
            <person name="Greninger A.L."/>
            <person name="Qin X."/>
            <person name="Jerome K."/>
            <person name="Vora S."/>
            <person name="Quinn K."/>
        </authorList>
    </citation>
    <scope>NUCLEOTIDE SEQUENCE [LARGE SCALE GENOMIC DNA]</scope>
    <source>
        <strain evidence="3 4">SCH</strain>
    </source>
</reference>
<dbReference type="PANTHER" id="PTHR21666">
    <property type="entry name" value="PEPTIDASE-RELATED"/>
    <property type="match status" value="1"/>
</dbReference>
<organism evidence="3 4">
    <name type="scientific">Mycolicibacterium grossiae</name>
    <dbReference type="NCBI Taxonomy" id="1552759"/>
    <lineage>
        <taxon>Bacteria</taxon>
        <taxon>Bacillati</taxon>
        <taxon>Actinomycetota</taxon>
        <taxon>Actinomycetes</taxon>
        <taxon>Mycobacteriales</taxon>
        <taxon>Mycobacteriaceae</taxon>
        <taxon>Mycolicibacterium</taxon>
    </lineage>
</organism>
<dbReference type="PANTHER" id="PTHR21666:SF270">
    <property type="entry name" value="MUREIN HYDROLASE ACTIVATOR ENVC"/>
    <property type="match status" value="1"/>
</dbReference>
<dbReference type="Proteomes" id="UP000178953">
    <property type="component" value="Unassembled WGS sequence"/>
</dbReference>
<dbReference type="PROSITE" id="PS51257">
    <property type="entry name" value="PROKAR_LIPOPROTEIN"/>
    <property type="match status" value="1"/>
</dbReference>
<evidence type="ECO:0000259" key="2">
    <source>
        <dbReference type="Pfam" id="PF01551"/>
    </source>
</evidence>
<dbReference type="OrthoDB" id="9809488at2"/>
<feature type="chain" id="PRO_5039300675" evidence="1">
    <location>
        <begin position="26"/>
        <end position="410"/>
    </location>
</feature>
<dbReference type="CDD" id="cd12797">
    <property type="entry name" value="M23_peptidase"/>
    <property type="match status" value="1"/>
</dbReference>
<dbReference type="InterPro" id="IPR011055">
    <property type="entry name" value="Dup_hybrid_motif"/>
</dbReference>
<dbReference type="GO" id="GO:0004222">
    <property type="term" value="F:metalloendopeptidase activity"/>
    <property type="evidence" value="ECO:0007669"/>
    <property type="project" value="TreeGrafter"/>
</dbReference>
<keyword evidence="4" id="KW-1185">Reference proteome</keyword>
<sequence length="410" mass="42566">MRSPVRGAVALLALLAMGCSGSSNDTPATTSTTSQGADARPAALTPLLAEVLAPPVPVAATDGKVHLAYELRLTNAVGQDLDVRSVAVTAGDRTLLELSGDALAARTRLLGAGAVPTTRFGVAQSGVVWLDVVVDGAEGSSPAVPQRLSHRITVALSSPRPPLLPATMTMDVGEVAVSEHAPAIIAPPLDGPRWLDGESCCDMTAHRMALNPLNGSLWAAERYAIDYVRLAPDGTLLRGDPANLASYPYFGADVHAVADGPVVSVRDGLPEQVPGRSPTGLPLEDYGGNHVVQDLGNGNYAFYAHLKTGSVAVRPGDQLNAGQVLGNLGNTGNTDAPHLHFHVMDGPDPLRADGLPFAFDAFRLDERVASMAELDALMQGRPAALAPGVVARDETNVSPLSLDVMTYALD</sequence>
<dbReference type="InterPro" id="IPR016047">
    <property type="entry name" value="M23ase_b-sheet_dom"/>
</dbReference>
<keyword evidence="1" id="KW-0732">Signal</keyword>
<gene>
    <name evidence="3" type="ORF">BEL07_28345</name>
</gene>
<proteinExistence type="predicted"/>
<evidence type="ECO:0000313" key="3">
    <source>
        <dbReference type="EMBL" id="OFJ50420.1"/>
    </source>
</evidence>
<evidence type="ECO:0000256" key="1">
    <source>
        <dbReference type="SAM" id="SignalP"/>
    </source>
</evidence>
<dbReference type="Pfam" id="PF01551">
    <property type="entry name" value="Peptidase_M23"/>
    <property type="match status" value="1"/>
</dbReference>
<feature type="signal peptide" evidence="1">
    <location>
        <begin position="1"/>
        <end position="25"/>
    </location>
</feature>
<dbReference type="Gene3D" id="2.70.70.10">
    <property type="entry name" value="Glucose Permease (Domain IIA)"/>
    <property type="match status" value="1"/>
</dbReference>
<protein>
    <submittedName>
        <fullName evidence="3">Peptidase M23</fullName>
    </submittedName>
</protein>
<dbReference type="SUPFAM" id="SSF51261">
    <property type="entry name" value="Duplicated hybrid motif"/>
    <property type="match status" value="1"/>
</dbReference>
<feature type="domain" description="M23ase beta-sheet core" evidence="2">
    <location>
        <begin position="251"/>
        <end position="346"/>
    </location>
</feature>
<dbReference type="RefSeq" id="WP_070356351.1">
    <property type="nucleotide sequence ID" value="NZ_CP043474.1"/>
</dbReference>
<dbReference type="EMBL" id="MCHX01000131">
    <property type="protein sequence ID" value="OFJ50420.1"/>
    <property type="molecule type" value="Genomic_DNA"/>
</dbReference>
<name>A0A1E8PX32_9MYCO</name>